<dbReference type="EMBL" id="AMQN01012362">
    <property type="status" value="NOT_ANNOTATED_CDS"/>
    <property type="molecule type" value="Genomic_DNA"/>
</dbReference>
<reference evidence="4" key="1">
    <citation type="submission" date="2012-12" db="EMBL/GenBank/DDBJ databases">
        <authorList>
            <person name="Hellsten U."/>
            <person name="Grimwood J."/>
            <person name="Chapman J.A."/>
            <person name="Shapiro H."/>
            <person name="Aerts A."/>
            <person name="Otillar R.P."/>
            <person name="Terry A.Y."/>
            <person name="Boore J.L."/>
            <person name="Simakov O."/>
            <person name="Marletaz F."/>
            <person name="Cho S.-J."/>
            <person name="Edsinger-Gonzales E."/>
            <person name="Havlak P."/>
            <person name="Kuo D.-H."/>
            <person name="Larsson T."/>
            <person name="Lv J."/>
            <person name="Arendt D."/>
            <person name="Savage R."/>
            <person name="Osoegawa K."/>
            <person name="de Jong P."/>
            <person name="Lindberg D.R."/>
            <person name="Seaver E.C."/>
            <person name="Weisblat D.A."/>
            <person name="Putnam N.H."/>
            <person name="Grigoriev I.V."/>
            <person name="Rokhsar D.S."/>
        </authorList>
    </citation>
    <scope>NUCLEOTIDE SEQUENCE</scope>
    <source>
        <strain evidence="4">I ESC-2004</strain>
    </source>
</reference>
<dbReference type="Gene3D" id="1.10.640.10">
    <property type="entry name" value="Haem peroxidase domain superfamily, animal type"/>
    <property type="match status" value="1"/>
</dbReference>
<keyword evidence="1" id="KW-0408">Iron</keyword>
<dbReference type="OMA" id="MSPINKW"/>
<keyword evidence="1" id="KW-0349">Heme</keyword>
<evidence type="ECO:0000313" key="2">
    <source>
        <dbReference type="EMBL" id="ELT94281.1"/>
    </source>
</evidence>
<keyword evidence="4" id="KW-1185">Reference proteome</keyword>
<dbReference type="SUPFAM" id="SSF48113">
    <property type="entry name" value="Heme-dependent peroxidases"/>
    <property type="match status" value="1"/>
</dbReference>
<dbReference type="PROSITE" id="PS50292">
    <property type="entry name" value="PEROXIDASE_3"/>
    <property type="match status" value="1"/>
</dbReference>
<dbReference type="AlphaFoldDB" id="R7TS11"/>
<dbReference type="GO" id="GO:0004601">
    <property type="term" value="F:peroxidase activity"/>
    <property type="evidence" value="ECO:0007669"/>
    <property type="project" value="InterPro"/>
</dbReference>
<evidence type="ECO:0000313" key="4">
    <source>
        <dbReference type="Proteomes" id="UP000014760"/>
    </source>
</evidence>
<organism evidence="2">
    <name type="scientific">Capitella teleta</name>
    <name type="common">Polychaete worm</name>
    <dbReference type="NCBI Taxonomy" id="283909"/>
    <lineage>
        <taxon>Eukaryota</taxon>
        <taxon>Metazoa</taxon>
        <taxon>Spiralia</taxon>
        <taxon>Lophotrochozoa</taxon>
        <taxon>Annelida</taxon>
        <taxon>Polychaeta</taxon>
        <taxon>Sedentaria</taxon>
        <taxon>Scolecida</taxon>
        <taxon>Capitellidae</taxon>
        <taxon>Capitella</taxon>
    </lineage>
</organism>
<dbReference type="GO" id="GO:0046872">
    <property type="term" value="F:metal ion binding"/>
    <property type="evidence" value="ECO:0007669"/>
    <property type="project" value="UniProtKB-KW"/>
</dbReference>
<reference evidence="2 4" key="2">
    <citation type="journal article" date="2013" name="Nature">
        <title>Insights into bilaterian evolution from three spiralian genomes.</title>
        <authorList>
            <person name="Simakov O."/>
            <person name="Marletaz F."/>
            <person name="Cho S.J."/>
            <person name="Edsinger-Gonzales E."/>
            <person name="Havlak P."/>
            <person name="Hellsten U."/>
            <person name="Kuo D.H."/>
            <person name="Larsson T."/>
            <person name="Lv J."/>
            <person name="Arendt D."/>
            <person name="Savage R."/>
            <person name="Osoegawa K."/>
            <person name="de Jong P."/>
            <person name="Grimwood J."/>
            <person name="Chapman J.A."/>
            <person name="Shapiro H."/>
            <person name="Aerts A."/>
            <person name="Otillar R.P."/>
            <person name="Terry A.Y."/>
            <person name="Boore J.L."/>
            <person name="Grigoriev I.V."/>
            <person name="Lindberg D.R."/>
            <person name="Seaver E.C."/>
            <person name="Weisblat D.A."/>
            <person name="Putnam N.H."/>
            <person name="Rokhsar D.S."/>
        </authorList>
    </citation>
    <scope>NUCLEOTIDE SEQUENCE</scope>
    <source>
        <strain evidence="2 4">I ESC-2004</strain>
    </source>
</reference>
<dbReference type="PANTHER" id="PTHR11475:SF134">
    <property type="entry name" value="LD42267P"/>
    <property type="match status" value="1"/>
</dbReference>
<gene>
    <name evidence="2" type="ORF">CAPTEDRAFT_182272</name>
</gene>
<dbReference type="PRINTS" id="PR00457">
    <property type="entry name" value="ANPEROXIDASE"/>
</dbReference>
<proteinExistence type="predicted"/>
<accession>R7TS11</accession>
<evidence type="ECO:0000256" key="1">
    <source>
        <dbReference type="PIRSR" id="PIRSR619791-2"/>
    </source>
</evidence>
<dbReference type="OrthoDB" id="823504at2759"/>
<keyword evidence="1" id="KW-0479">Metal-binding</keyword>
<evidence type="ECO:0008006" key="5">
    <source>
        <dbReference type="Google" id="ProtNLM"/>
    </source>
</evidence>
<dbReference type="Pfam" id="PF03098">
    <property type="entry name" value="An_peroxidase"/>
    <property type="match status" value="1"/>
</dbReference>
<dbReference type="Proteomes" id="UP000014760">
    <property type="component" value="Unassembled WGS sequence"/>
</dbReference>
<dbReference type="CDD" id="cd09823">
    <property type="entry name" value="peroxinectin_like"/>
    <property type="match status" value="1"/>
</dbReference>
<dbReference type="InterPro" id="IPR037120">
    <property type="entry name" value="Haem_peroxidase_sf_animal"/>
</dbReference>
<dbReference type="EMBL" id="KB309474">
    <property type="protein sequence ID" value="ELT94281.1"/>
    <property type="molecule type" value="Genomic_DNA"/>
</dbReference>
<name>R7TS11_CAPTE</name>
<protein>
    <recommendedName>
        <fullName evidence="5">Peroxidase</fullName>
    </recommendedName>
</protein>
<dbReference type="InterPro" id="IPR010255">
    <property type="entry name" value="Haem_peroxidase_sf"/>
</dbReference>
<dbReference type="GO" id="GO:0006979">
    <property type="term" value="P:response to oxidative stress"/>
    <property type="evidence" value="ECO:0007669"/>
    <property type="project" value="InterPro"/>
</dbReference>
<dbReference type="EnsemblMetazoa" id="CapteT182272">
    <property type="protein sequence ID" value="CapteP182272"/>
    <property type="gene ID" value="CapteG182272"/>
</dbReference>
<evidence type="ECO:0000313" key="3">
    <source>
        <dbReference type="EnsemblMetazoa" id="CapteP182272"/>
    </source>
</evidence>
<dbReference type="InterPro" id="IPR019791">
    <property type="entry name" value="Haem_peroxidase_animal"/>
</dbReference>
<dbReference type="PANTHER" id="PTHR11475">
    <property type="entry name" value="OXIDASE/PEROXIDASE"/>
    <property type="match status" value="1"/>
</dbReference>
<feature type="binding site" description="axial binding residue" evidence="1">
    <location>
        <position position="370"/>
    </location>
    <ligand>
        <name>heme b</name>
        <dbReference type="ChEBI" id="CHEBI:60344"/>
    </ligand>
    <ligandPart>
        <name>Fe</name>
        <dbReference type="ChEBI" id="CHEBI:18248"/>
    </ligandPart>
</feature>
<reference evidence="3" key="3">
    <citation type="submission" date="2015-06" db="UniProtKB">
        <authorList>
            <consortium name="EnsemblMetazoa"/>
        </authorList>
    </citation>
    <scope>IDENTIFICATION</scope>
</reference>
<dbReference type="HOGENOM" id="CLU_006087_5_2_1"/>
<dbReference type="GO" id="GO:0020037">
    <property type="term" value="F:heme binding"/>
    <property type="evidence" value="ECO:0007669"/>
    <property type="project" value="InterPro"/>
</dbReference>
<sequence length="633" mass="71712">MLSALDQLREERIGKINADDVFPKPKFGSKTCLWPQYTCSASKYRSLDGSCNNLKNPLFGRAGIPFVRLLDSQYDNGVDSLRTKGVKKDLPGSRKLSTKVSLHQSHPHPLKTQAVMGFGQFLDHDFNFTPQETTYVDDDGVMRDVDCGHDGCDSTNPACSPIPVPSNDPAFNVDCLKFFRSVGIQDLTCSSGKREQENGVTAFIDGSQIYGSSVADSMALRDQSDLSRLNVTQHPFDSKLKALLPQIPTGCAMQGEYKCFTAGDGRVNEHHGLSIFHTIGHREHNRVEEVLHDLNPQWSGEKLFQEARQIVWAELQVITFKEFLPAILSAATLAKYDLELLEEGYYNDYDEEVDPSMANHFATATFRYGHSTVANEMETLSTSWDRLNFYKLRDVCECGIDGFMRGIVDQRSERCDRHLPVEMTDHLLLWDALSKSRERTDLFALNIRRARDHGLPGYNAYRGHCGLPKLTNFQKPDVFQDKSTSRVFRKQYQSVDDIDIFAGGISESPLAGGMVGETFSCLMGEQFEKLRKGDRFWFENPGVFTKEQLMEIRKASLGKVFCDNSDHIQVMQPNVMEVPFREAFPENNFKKYNVLDHGLSEAEFMDRWVNNFNARVACNELPTIDLGKWKDPM</sequence>
<dbReference type="STRING" id="283909.R7TS11"/>